<reference evidence="2 5" key="5">
    <citation type="submission" date="2020-02" db="EMBL/GenBank/DDBJ databases">
        <title>Newly sequenced genome of strain CSTR1 showed variability in Candidatus Kuenenia stuttgartiensis genomes.</title>
        <authorList>
            <person name="Ding C."/>
            <person name="Adrian L."/>
        </authorList>
    </citation>
    <scope>NUCLEOTIDE SEQUENCE [LARGE SCALE GENOMIC DNA]</scope>
    <source>
        <strain evidence="2 5">CSTR1</strain>
    </source>
</reference>
<reference evidence="1" key="1">
    <citation type="journal article" date="2006" name="Nature">
        <title>Deciphering the evolution and metabolism of an anammox bacterium from a community genome.</title>
        <authorList>
            <person name="Strous M."/>
            <person name="Pelletier E."/>
            <person name="Mangenot S."/>
            <person name="Rattei T."/>
            <person name="Lehner A."/>
            <person name="Taylor M.W."/>
            <person name="Horn M."/>
            <person name="Daims H."/>
            <person name="Bartol-Mavel D."/>
            <person name="Wincker P."/>
            <person name="Barbe V."/>
            <person name="Fonknechten N."/>
            <person name="Vallenet D."/>
            <person name="Segurens B."/>
            <person name="Schenowitz-Truong C."/>
            <person name="Medigue C."/>
            <person name="Collingro A."/>
            <person name="Snel B."/>
            <person name="Dutilh B.E."/>
            <person name="OpDenCamp H.J.M."/>
            <person name="vanDerDrift C."/>
            <person name="Cirpus I."/>
            <person name="vanDePas-Schoonen K.T."/>
            <person name="Harhangi H.R."/>
            <person name="vanNiftrik L."/>
            <person name="Schmid M."/>
            <person name="Keltjens J."/>
            <person name="vanDeVossenberg J."/>
            <person name="Kartal B."/>
            <person name="Meier H."/>
            <person name="Frishman D."/>
            <person name="Huynen M.A."/>
            <person name="Mewes H."/>
            <person name="Weissenbach J."/>
            <person name="Jetten M.S.M."/>
            <person name="Wagner M."/>
            <person name="LePaslier D."/>
        </authorList>
    </citation>
    <scope>NUCLEOTIDE SEQUENCE</scope>
</reference>
<dbReference type="OrthoDB" id="276759at2"/>
<evidence type="ECO:0000313" key="2">
    <source>
        <dbReference type="EMBL" id="QII11292.1"/>
    </source>
</evidence>
<evidence type="ECO:0000313" key="5">
    <source>
        <dbReference type="Proteomes" id="UP000501926"/>
    </source>
</evidence>
<dbReference type="EMBL" id="CP049055">
    <property type="protein sequence ID" value="QII11292.1"/>
    <property type="molecule type" value="Genomic_DNA"/>
</dbReference>
<dbReference type="KEGG" id="kst:KSMBR1_0707"/>
<evidence type="ECO:0000313" key="1">
    <source>
        <dbReference type="EMBL" id="CAJ74197.1"/>
    </source>
</evidence>
<reference evidence="3" key="3">
    <citation type="submission" date="2017-10" db="EMBL/GenBank/DDBJ databases">
        <authorList>
            <person name="Banno H."/>
            <person name="Chua N.-H."/>
        </authorList>
    </citation>
    <scope>NUCLEOTIDE SEQUENCE [LARGE SCALE GENOMIC DNA]</scope>
    <source>
        <strain evidence="3">Kuenenia_mbr1_ru-nijmegen</strain>
    </source>
</reference>
<proteinExistence type="predicted"/>
<dbReference type="EMBL" id="LT934425">
    <property type="protein sequence ID" value="SOH03218.1"/>
    <property type="molecule type" value="Genomic_DNA"/>
</dbReference>
<name>Q1Q2F2_KUEST</name>
<dbReference type="EMBL" id="CT573071">
    <property type="protein sequence ID" value="CAJ74197.1"/>
    <property type="molecule type" value="Genomic_DNA"/>
</dbReference>
<evidence type="ECO:0000313" key="3">
    <source>
        <dbReference type="EMBL" id="SOH03218.1"/>
    </source>
</evidence>
<protein>
    <submittedName>
        <fullName evidence="1">Uncharacterized protein</fullName>
    </submittedName>
</protein>
<reference evidence="1" key="2">
    <citation type="submission" date="2006-01" db="EMBL/GenBank/DDBJ databases">
        <authorList>
            <person name="Genoscope"/>
        </authorList>
    </citation>
    <scope>NUCLEOTIDE SEQUENCE</scope>
</reference>
<keyword evidence="4" id="KW-1185">Reference proteome</keyword>
<dbReference type="Proteomes" id="UP000221734">
    <property type="component" value="Chromosome Kuenenia_stuttgartiensis_MBR1"/>
</dbReference>
<dbReference type="RefSeq" id="WP_099324085.1">
    <property type="nucleotide sequence ID" value="NZ_CP049055.1"/>
</dbReference>
<reference evidence="4" key="4">
    <citation type="submission" date="2017-10" db="EMBL/GenBank/DDBJ databases">
        <authorList>
            <person name="Frank J."/>
        </authorList>
    </citation>
    <scope>NUCLEOTIDE SEQUENCE [LARGE SCALE GENOMIC DNA]</scope>
</reference>
<dbReference type="Proteomes" id="UP000501926">
    <property type="component" value="Chromosome"/>
</dbReference>
<evidence type="ECO:0000313" key="4">
    <source>
        <dbReference type="Proteomes" id="UP000221734"/>
    </source>
</evidence>
<sequence>MVKAPEKFMETYLSREKELSGKKERRPSREHAAVFSPEKTNRLKRNMQIIWGIYGTPEIKEILAKKERIHFLDLKNARACLNLYYVNRGVLAEYEVDMGDQRDLAGARIYKQSETLISRYFYTEKGAEELLKSTNEAYQAFVDALSANDIEENALWDAIAKQESIKLSPGY</sequence>
<dbReference type="AlphaFoldDB" id="Q1Q2F2"/>
<accession>Q1Q2F2</accession>
<gene>
    <name evidence="2" type="ORF">KsCSTR_19130</name>
    <name evidence="3" type="ORF">KSMBR1_0707</name>
    <name evidence="1" type="ORF">kuste3435</name>
</gene>
<organism evidence="1">
    <name type="scientific">Kuenenia stuttgartiensis</name>
    <dbReference type="NCBI Taxonomy" id="174633"/>
    <lineage>
        <taxon>Bacteria</taxon>
        <taxon>Pseudomonadati</taxon>
        <taxon>Planctomycetota</taxon>
        <taxon>Candidatus Brocadiia</taxon>
        <taxon>Candidatus Brocadiales</taxon>
        <taxon>Candidatus Brocadiaceae</taxon>
        <taxon>Candidatus Kuenenia</taxon>
    </lineage>
</organism>